<protein>
    <submittedName>
        <fullName evidence="5">ArsR family transcriptional regulator</fullName>
    </submittedName>
</protein>
<dbReference type="Pfam" id="PF01022">
    <property type="entry name" value="HTH_5"/>
    <property type="match status" value="1"/>
</dbReference>
<evidence type="ECO:0000259" key="4">
    <source>
        <dbReference type="PROSITE" id="PS50987"/>
    </source>
</evidence>
<dbReference type="OrthoDB" id="9800049at2"/>
<dbReference type="GO" id="GO:0003700">
    <property type="term" value="F:DNA-binding transcription factor activity"/>
    <property type="evidence" value="ECO:0007669"/>
    <property type="project" value="InterPro"/>
</dbReference>
<dbReference type="InterPro" id="IPR036388">
    <property type="entry name" value="WH-like_DNA-bd_sf"/>
</dbReference>
<gene>
    <name evidence="5" type="ORF">EOJ36_08795</name>
</gene>
<accession>A0A437PPG9</accession>
<dbReference type="InterPro" id="IPR036390">
    <property type="entry name" value="WH_DNA-bd_sf"/>
</dbReference>
<dbReference type="NCBIfam" id="NF033788">
    <property type="entry name" value="HTH_metalloreg"/>
    <property type="match status" value="1"/>
</dbReference>
<sequence>MSLSQKSKLLANYSKALAHPARVEIIKLLVKQKVSTFQDFEKIIPLAQSTISQHLKELKNANLLITVDQGPTVKYLLDEDEWKKYQKLLKKFF</sequence>
<name>A0A437PPG9_9BACT</name>
<evidence type="ECO:0000313" key="5">
    <source>
        <dbReference type="EMBL" id="RVU24014.1"/>
    </source>
</evidence>
<dbReference type="InterPro" id="IPR001845">
    <property type="entry name" value="HTH_ArsR_DNA-bd_dom"/>
</dbReference>
<evidence type="ECO:0000256" key="2">
    <source>
        <dbReference type="ARBA" id="ARBA00023125"/>
    </source>
</evidence>
<dbReference type="GO" id="GO:0003677">
    <property type="term" value="F:DNA binding"/>
    <property type="evidence" value="ECO:0007669"/>
    <property type="project" value="UniProtKB-KW"/>
</dbReference>
<dbReference type="PANTHER" id="PTHR33154:SF15">
    <property type="entry name" value="REGULATORY PROTEIN ARSR"/>
    <property type="match status" value="1"/>
</dbReference>
<dbReference type="PRINTS" id="PR00778">
    <property type="entry name" value="HTHARSR"/>
</dbReference>
<dbReference type="Gene3D" id="1.10.10.10">
    <property type="entry name" value="Winged helix-like DNA-binding domain superfamily/Winged helix DNA-binding domain"/>
    <property type="match status" value="1"/>
</dbReference>
<keyword evidence="2" id="KW-0238">DNA-binding</keyword>
<evidence type="ECO:0000313" key="6">
    <source>
        <dbReference type="Proteomes" id="UP000282832"/>
    </source>
</evidence>
<feature type="domain" description="HTH arsR-type" evidence="4">
    <location>
        <begin position="2"/>
        <end position="93"/>
    </location>
</feature>
<evidence type="ECO:0000256" key="1">
    <source>
        <dbReference type="ARBA" id="ARBA00023015"/>
    </source>
</evidence>
<dbReference type="SUPFAM" id="SSF46785">
    <property type="entry name" value="Winged helix' DNA-binding domain"/>
    <property type="match status" value="1"/>
</dbReference>
<dbReference type="RefSeq" id="WP_127804478.1">
    <property type="nucleotide sequence ID" value="NZ_SACY01000004.1"/>
</dbReference>
<dbReference type="PANTHER" id="PTHR33154">
    <property type="entry name" value="TRANSCRIPTIONAL REGULATOR, ARSR FAMILY"/>
    <property type="match status" value="1"/>
</dbReference>
<evidence type="ECO:0000256" key="3">
    <source>
        <dbReference type="ARBA" id="ARBA00023163"/>
    </source>
</evidence>
<dbReference type="CDD" id="cd00090">
    <property type="entry name" value="HTH_ARSR"/>
    <property type="match status" value="1"/>
</dbReference>
<keyword evidence="3" id="KW-0804">Transcription</keyword>
<dbReference type="SMART" id="SM00418">
    <property type="entry name" value="HTH_ARSR"/>
    <property type="match status" value="1"/>
</dbReference>
<proteinExistence type="predicted"/>
<dbReference type="InterPro" id="IPR011991">
    <property type="entry name" value="ArsR-like_HTH"/>
</dbReference>
<dbReference type="PROSITE" id="PS50987">
    <property type="entry name" value="HTH_ARSR_2"/>
    <property type="match status" value="1"/>
</dbReference>
<keyword evidence="1" id="KW-0805">Transcription regulation</keyword>
<comment type="caution">
    <text evidence="5">The sequence shown here is derived from an EMBL/GenBank/DDBJ whole genome shotgun (WGS) entry which is preliminary data.</text>
</comment>
<dbReference type="InterPro" id="IPR051081">
    <property type="entry name" value="HTH_MetalResp_TranReg"/>
</dbReference>
<organism evidence="5 6">
    <name type="scientific">Sandaracinomonas limnophila</name>
    <dbReference type="NCBI Taxonomy" id="1862386"/>
    <lineage>
        <taxon>Bacteria</taxon>
        <taxon>Pseudomonadati</taxon>
        <taxon>Bacteroidota</taxon>
        <taxon>Cytophagia</taxon>
        <taxon>Cytophagales</taxon>
        <taxon>Flectobacillaceae</taxon>
        <taxon>Sandaracinomonas</taxon>
    </lineage>
</organism>
<dbReference type="EMBL" id="SACY01000004">
    <property type="protein sequence ID" value="RVU24014.1"/>
    <property type="molecule type" value="Genomic_DNA"/>
</dbReference>
<dbReference type="AlphaFoldDB" id="A0A437PPG9"/>
<dbReference type="Proteomes" id="UP000282832">
    <property type="component" value="Unassembled WGS sequence"/>
</dbReference>
<keyword evidence="6" id="KW-1185">Reference proteome</keyword>
<reference evidence="5 6" key="1">
    <citation type="submission" date="2019-01" db="EMBL/GenBank/DDBJ databases">
        <authorList>
            <person name="Chen W.-M."/>
        </authorList>
    </citation>
    <scope>NUCLEOTIDE SEQUENCE [LARGE SCALE GENOMIC DNA]</scope>
    <source>
        <strain evidence="5 6">FSY-15</strain>
    </source>
</reference>